<reference evidence="2" key="2">
    <citation type="submission" date="2011-02" db="EMBL/GenBank/DDBJ databases">
        <authorList>
            <person name="MacLean D."/>
        </authorList>
    </citation>
    <scope>NUCLEOTIDE SEQUENCE</scope>
</reference>
<evidence type="ECO:0000313" key="2">
    <source>
        <dbReference type="EMBL" id="CCA20523.1"/>
    </source>
</evidence>
<gene>
    <name evidence="2" type="primary">AlNc14C96G5883</name>
    <name evidence="2" type="ORF">ALNC14_066660</name>
</gene>
<name>F0WH08_9STRA</name>
<dbReference type="EMBL" id="FR824141">
    <property type="protein sequence ID" value="CCA20523.1"/>
    <property type="molecule type" value="Genomic_DNA"/>
</dbReference>
<organism evidence="2">
    <name type="scientific">Albugo laibachii Nc14</name>
    <dbReference type="NCBI Taxonomy" id="890382"/>
    <lineage>
        <taxon>Eukaryota</taxon>
        <taxon>Sar</taxon>
        <taxon>Stramenopiles</taxon>
        <taxon>Oomycota</taxon>
        <taxon>Peronosporomycetes</taxon>
        <taxon>Albuginales</taxon>
        <taxon>Albuginaceae</taxon>
        <taxon>Albugo</taxon>
    </lineage>
</organism>
<sequence length="88" mass="9746">MYRESQPQYANSGFSLTMQFPQSKEDQHHNTFSKHNNSKLILAIGFAAITCKHTIEGFHTEASKSLRAAPSPPPTCDPYCPPKLSPSP</sequence>
<feature type="compositionally biased region" description="Pro residues" evidence="1">
    <location>
        <begin position="70"/>
        <end position="88"/>
    </location>
</feature>
<evidence type="ECO:0000256" key="1">
    <source>
        <dbReference type="SAM" id="MobiDB-lite"/>
    </source>
</evidence>
<dbReference type="HOGENOM" id="CLU_2473622_0_0_1"/>
<reference evidence="2" key="1">
    <citation type="journal article" date="2011" name="PLoS Biol.">
        <title>Gene gain and loss during evolution of obligate parasitism in the white rust pathogen of Arabidopsis thaliana.</title>
        <authorList>
            <person name="Kemen E."/>
            <person name="Gardiner A."/>
            <person name="Schultz-Larsen T."/>
            <person name="Kemen A.C."/>
            <person name="Balmuth A.L."/>
            <person name="Robert-Seilaniantz A."/>
            <person name="Bailey K."/>
            <person name="Holub E."/>
            <person name="Studholme D.J."/>
            <person name="Maclean D."/>
            <person name="Jones J.D."/>
        </authorList>
    </citation>
    <scope>NUCLEOTIDE SEQUENCE</scope>
</reference>
<proteinExistence type="predicted"/>
<accession>F0WH08</accession>
<dbReference type="AlphaFoldDB" id="F0WH08"/>
<feature type="region of interest" description="Disordered" evidence="1">
    <location>
        <begin position="65"/>
        <end position="88"/>
    </location>
</feature>
<protein>
    <submittedName>
        <fullName evidence="2">AlNc14C96G5883 protein</fullName>
    </submittedName>
</protein>